<keyword evidence="5 14" id="KW-0808">Transferase</keyword>
<dbReference type="PRINTS" id="PR01050">
    <property type="entry name" value="PYRUVTKNASE"/>
</dbReference>
<dbReference type="InterPro" id="IPR036918">
    <property type="entry name" value="Pyrv_Knase_C_sf"/>
</dbReference>
<keyword evidence="6" id="KW-0479">Metal-binding</keyword>
<dbReference type="InterPro" id="IPR015813">
    <property type="entry name" value="Pyrv/PenolPyrv_kinase-like_dom"/>
</dbReference>
<keyword evidence="12 17" id="KW-0670">Pyruvate</keyword>
<dbReference type="RefSeq" id="WP_096406521.1">
    <property type="nucleotide sequence ID" value="NZ_AP017372.2"/>
</dbReference>
<dbReference type="Pfam" id="PF02887">
    <property type="entry name" value="PK_C"/>
    <property type="match status" value="1"/>
</dbReference>
<dbReference type="NCBIfam" id="NF004491">
    <property type="entry name" value="PRK05826.1"/>
    <property type="match status" value="1"/>
</dbReference>
<dbReference type="InterPro" id="IPR011037">
    <property type="entry name" value="Pyrv_Knase-like_insert_dom_sf"/>
</dbReference>
<dbReference type="PANTHER" id="PTHR11817">
    <property type="entry name" value="PYRUVATE KINASE"/>
    <property type="match status" value="1"/>
</dbReference>
<dbReference type="EMBL" id="AP017372">
    <property type="protein sequence ID" value="BAU56535.1"/>
    <property type="molecule type" value="Genomic_DNA"/>
</dbReference>
<evidence type="ECO:0000256" key="6">
    <source>
        <dbReference type="ARBA" id="ARBA00022723"/>
    </source>
</evidence>
<comment type="catalytic activity">
    <reaction evidence="14">
        <text>pyruvate + ATP = phosphoenolpyruvate + ADP + H(+)</text>
        <dbReference type="Rhea" id="RHEA:18157"/>
        <dbReference type="ChEBI" id="CHEBI:15361"/>
        <dbReference type="ChEBI" id="CHEBI:15378"/>
        <dbReference type="ChEBI" id="CHEBI:30616"/>
        <dbReference type="ChEBI" id="CHEBI:58702"/>
        <dbReference type="ChEBI" id="CHEBI:456216"/>
        <dbReference type="EC" id="2.7.1.40"/>
    </reaction>
</comment>
<keyword evidence="8 14" id="KW-0418">Kinase</keyword>
<evidence type="ECO:0000313" key="18">
    <source>
        <dbReference type="Proteomes" id="UP000218890"/>
    </source>
</evidence>
<dbReference type="GO" id="GO:0004743">
    <property type="term" value="F:pyruvate kinase activity"/>
    <property type="evidence" value="ECO:0007669"/>
    <property type="project" value="UniProtKB-UniRule"/>
</dbReference>
<dbReference type="InterPro" id="IPR015806">
    <property type="entry name" value="Pyrv_Knase_insert_dom_sf"/>
</dbReference>
<feature type="domain" description="Pyruvate kinase barrel" evidence="15">
    <location>
        <begin position="5"/>
        <end position="328"/>
    </location>
</feature>
<evidence type="ECO:0000256" key="5">
    <source>
        <dbReference type="ARBA" id="ARBA00022679"/>
    </source>
</evidence>
<keyword evidence="11 14" id="KW-0324">Glycolysis</keyword>
<dbReference type="SUPFAM" id="SSF50800">
    <property type="entry name" value="PK beta-barrel domain-like"/>
    <property type="match status" value="1"/>
</dbReference>
<dbReference type="InterPro" id="IPR015795">
    <property type="entry name" value="Pyrv_Knase_C"/>
</dbReference>
<evidence type="ECO:0000259" key="15">
    <source>
        <dbReference type="Pfam" id="PF00224"/>
    </source>
</evidence>
<keyword evidence="18" id="KW-1185">Reference proteome</keyword>
<dbReference type="GO" id="GO:0000287">
    <property type="term" value="F:magnesium ion binding"/>
    <property type="evidence" value="ECO:0007669"/>
    <property type="project" value="UniProtKB-UniRule"/>
</dbReference>
<proteinExistence type="inferred from homology"/>
<keyword evidence="10 14" id="KW-0460">Magnesium</keyword>
<dbReference type="NCBIfam" id="TIGR01064">
    <property type="entry name" value="pyruv_kin"/>
    <property type="match status" value="1"/>
</dbReference>
<dbReference type="AlphaFoldDB" id="A0A0X8X6H3"/>
<dbReference type="SUPFAM" id="SSF51621">
    <property type="entry name" value="Phosphoenolpyruvate/pyruvate domain"/>
    <property type="match status" value="1"/>
</dbReference>
<keyword evidence="7" id="KW-0547">Nucleotide-binding</keyword>
<reference evidence="17" key="1">
    <citation type="submission" date="2016-02" db="EMBL/GenBank/DDBJ databases">
        <title>Halorhodospira halochloris DSM-1059 complete genome, version 2.</title>
        <authorList>
            <person name="Tsukatani Y."/>
        </authorList>
    </citation>
    <scope>NUCLEOTIDE SEQUENCE</scope>
    <source>
        <strain evidence="17">DSM 1059</strain>
    </source>
</reference>
<dbReference type="KEGG" id="hhk:HH1059_24610"/>
<evidence type="ECO:0000256" key="4">
    <source>
        <dbReference type="ARBA" id="ARBA00012142"/>
    </source>
</evidence>
<dbReference type="Gene3D" id="3.40.1380.20">
    <property type="entry name" value="Pyruvate kinase, C-terminal domain"/>
    <property type="match status" value="1"/>
</dbReference>
<dbReference type="GO" id="GO:0030955">
    <property type="term" value="F:potassium ion binding"/>
    <property type="evidence" value="ECO:0007669"/>
    <property type="project" value="UniProtKB-UniRule"/>
</dbReference>
<dbReference type="OrthoDB" id="9812123at2"/>
<sequence>MAKPRRTKILATLGPATDQPGALQRLLAAGVDVVRINLSHGDVEDHRRRVSEVREWSTAHQRRVGVLVDLQGPKIRIEGFRDGPVQLREGDGFTLDAQMGAEAGSKEAVGIAYSGLPDDVVPGDELLLDDGRLVLRVDEVAGSAVKTTVVHGGELSARKGINRRGGGLSAPALTDKDRRDIATAADLGVEFLAVSFPRSAADIEEARQLMIDAGGRGAGIVAKIERAEAITAADEIIEAADAIMVARGDLGVEIGDAALPEVQKRLIQNARQSNRAVITATQMMESMIENPIPTRAEVFDVANAVLDGTDAVMLSAETAAGRYPDRAVGAMDRVCREAEKNRTVTVSHHRLDEVFCRVDETIAMAAMYAANHFAIKALIVITESGSTAVWMSRISSGLPIYVLTRHPQTRGRVTLYRGVYPLEIDPEQEDLDALKSRLLERLSRQGLLTQGDHVVVTHGDSIGSSGGTNTLRIICVDDYLNDTSISKS</sequence>
<evidence type="ECO:0000256" key="12">
    <source>
        <dbReference type="ARBA" id="ARBA00023317"/>
    </source>
</evidence>
<dbReference type="InterPro" id="IPR040442">
    <property type="entry name" value="Pyrv_kinase-like_dom_sf"/>
</dbReference>
<evidence type="ECO:0000256" key="9">
    <source>
        <dbReference type="ARBA" id="ARBA00022840"/>
    </source>
</evidence>
<name>A0A0X8X6H3_HALHR</name>
<evidence type="ECO:0000256" key="11">
    <source>
        <dbReference type="ARBA" id="ARBA00023152"/>
    </source>
</evidence>
<evidence type="ECO:0000256" key="14">
    <source>
        <dbReference type="RuleBase" id="RU000504"/>
    </source>
</evidence>
<gene>
    <name evidence="17" type="primary">pykA</name>
    <name evidence="17" type="ORF">HH1059_24610</name>
</gene>
<evidence type="ECO:0000256" key="3">
    <source>
        <dbReference type="ARBA" id="ARBA00008663"/>
    </source>
</evidence>
<evidence type="ECO:0000256" key="2">
    <source>
        <dbReference type="ARBA" id="ARBA00004997"/>
    </source>
</evidence>
<dbReference type="FunFam" id="2.40.33.10:FF:000001">
    <property type="entry name" value="Pyruvate kinase"/>
    <property type="match status" value="1"/>
</dbReference>
<evidence type="ECO:0000256" key="1">
    <source>
        <dbReference type="ARBA" id="ARBA00001958"/>
    </source>
</evidence>
<dbReference type="InterPro" id="IPR015793">
    <property type="entry name" value="Pyrv_Knase_brl"/>
</dbReference>
<dbReference type="EC" id="2.7.1.40" evidence="4 13"/>
<comment type="cofactor">
    <cofactor evidence="1">
        <name>K(+)</name>
        <dbReference type="ChEBI" id="CHEBI:29103"/>
    </cofactor>
</comment>
<dbReference type="PROSITE" id="PS00110">
    <property type="entry name" value="PYRUVATE_KINASE"/>
    <property type="match status" value="1"/>
</dbReference>
<evidence type="ECO:0000256" key="7">
    <source>
        <dbReference type="ARBA" id="ARBA00022741"/>
    </source>
</evidence>
<dbReference type="Proteomes" id="UP000218890">
    <property type="component" value="Chromosome"/>
</dbReference>
<protein>
    <recommendedName>
        <fullName evidence="4 13">Pyruvate kinase</fullName>
        <ecNumber evidence="4 13">2.7.1.40</ecNumber>
    </recommendedName>
</protein>
<evidence type="ECO:0000256" key="8">
    <source>
        <dbReference type="ARBA" id="ARBA00022777"/>
    </source>
</evidence>
<dbReference type="Pfam" id="PF00224">
    <property type="entry name" value="PK"/>
    <property type="match status" value="1"/>
</dbReference>
<evidence type="ECO:0000256" key="10">
    <source>
        <dbReference type="ARBA" id="ARBA00022842"/>
    </source>
</evidence>
<dbReference type="GO" id="GO:0016301">
    <property type="term" value="F:kinase activity"/>
    <property type="evidence" value="ECO:0007669"/>
    <property type="project" value="UniProtKB-KW"/>
</dbReference>
<keyword evidence="9" id="KW-0067">ATP-binding</keyword>
<dbReference type="Gene3D" id="3.20.20.60">
    <property type="entry name" value="Phosphoenolpyruvate-binding domains"/>
    <property type="match status" value="1"/>
</dbReference>
<evidence type="ECO:0000256" key="13">
    <source>
        <dbReference type="NCBIfam" id="TIGR01064"/>
    </source>
</evidence>
<dbReference type="InterPro" id="IPR018209">
    <property type="entry name" value="Pyrv_Knase_AS"/>
</dbReference>
<accession>A0A0X8X6H3</accession>
<dbReference type="GO" id="GO:0005524">
    <property type="term" value="F:ATP binding"/>
    <property type="evidence" value="ECO:0007669"/>
    <property type="project" value="UniProtKB-KW"/>
</dbReference>
<comment type="similarity">
    <text evidence="3 14">Belongs to the pyruvate kinase family.</text>
</comment>
<organism evidence="17 18">
    <name type="scientific">Halorhodospira halochloris</name>
    <name type="common">Ectothiorhodospira halochloris</name>
    <dbReference type="NCBI Taxonomy" id="1052"/>
    <lineage>
        <taxon>Bacteria</taxon>
        <taxon>Pseudomonadati</taxon>
        <taxon>Pseudomonadota</taxon>
        <taxon>Gammaproteobacteria</taxon>
        <taxon>Chromatiales</taxon>
        <taxon>Ectothiorhodospiraceae</taxon>
        <taxon>Halorhodospira</taxon>
    </lineage>
</organism>
<feature type="domain" description="Pyruvate kinase C-terminal" evidence="16">
    <location>
        <begin position="360"/>
        <end position="474"/>
    </location>
</feature>
<dbReference type="SUPFAM" id="SSF52935">
    <property type="entry name" value="PK C-terminal domain-like"/>
    <property type="match status" value="1"/>
</dbReference>
<dbReference type="InterPro" id="IPR001697">
    <property type="entry name" value="Pyr_Knase"/>
</dbReference>
<dbReference type="Gene3D" id="2.40.33.10">
    <property type="entry name" value="PK beta-barrel domain-like"/>
    <property type="match status" value="1"/>
</dbReference>
<comment type="pathway">
    <text evidence="2 14">Carbohydrate degradation; glycolysis; pyruvate from D-glyceraldehyde 3-phosphate: step 5/5.</text>
</comment>
<evidence type="ECO:0000313" key="17">
    <source>
        <dbReference type="EMBL" id="BAU56535.1"/>
    </source>
</evidence>
<evidence type="ECO:0000259" key="16">
    <source>
        <dbReference type="Pfam" id="PF02887"/>
    </source>
</evidence>
<dbReference type="UniPathway" id="UPA00109">
    <property type="reaction ID" value="UER00188"/>
</dbReference>